<proteinExistence type="predicted"/>
<protein>
    <submittedName>
        <fullName evidence="2">Uncharacterized protein</fullName>
    </submittedName>
</protein>
<dbReference type="WBParaSite" id="nRc.2.0.1.t02290-RA">
    <property type="protein sequence ID" value="nRc.2.0.1.t02290-RA"/>
    <property type="gene ID" value="nRc.2.0.1.g02290"/>
</dbReference>
<evidence type="ECO:0000313" key="1">
    <source>
        <dbReference type="Proteomes" id="UP000887565"/>
    </source>
</evidence>
<name>A0A915HLD2_ROMCU</name>
<evidence type="ECO:0000313" key="2">
    <source>
        <dbReference type="WBParaSite" id="nRc.2.0.1.t02290-RA"/>
    </source>
</evidence>
<sequence>MYESIKTNLDKVADISKKYCNQETCKCDIKADDSWLSSMMVMMPLTMAIASPFSAAEFTYVNNILMQHAQMLNEVARTMLYNCIRFPPDGNLRTCLIEWMNHFPECEPTSNHDPGIYICNHFAL</sequence>
<accession>A0A915HLD2</accession>
<dbReference type="AlphaFoldDB" id="A0A915HLD2"/>
<dbReference type="Proteomes" id="UP000887565">
    <property type="component" value="Unplaced"/>
</dbReference>
<organism evidence="1 2">
    <name type="scientific">Romanomermis culicivorax</name>
    <name type="common">Nematode worm</name>
    <dbReference type="NCBI Taxonomy" id="13658"/>
    <lineage>
        <taxon>Eukaryota</taxon>
        <taxon>Metazoa</taxon>
        <taxon>Ecdysozoa</taxon>
        <taxon>Nematoda</taxon>
        <taxon>Enoplea</taxon>
        <taxon>Dorylaimia</taxon>
        <taxon>Mermithida</taxon>
        <taxon>Mermithoidea</taxon>
        <taxon>Mermithidae</taxon>
        <taxon>Romanomermis</taxon>
    </lineage>
</organism>
<reference evidence="2" key="1">
    <citation type="submission" date="2022-11" db="UniProtKB">
        <authorList>
            <consortium name="WormBaseParasite"/>
        </authorList>
    </citation>
    <scope>IDENTIFICATION</scope>
</reference>
<keyword evidence="1" id="KW-1185">Reference proteome</keyword>